<organism evidence="1">
    <name type="scientific">Darwinula stevensoni</name>
    <dbReference type="NCBI Taxonomy" id="69355"/>
    <lineage>
        <taxon>Eukaryota</taxon>
        <taxon>Metazoa</taxon>
        <taxon>Ecdysozoa</taxon>
        <taxon>Arthropoda</taxon>
        <taxon>Crustacea</taxon>
        <taxon>Oligostraca</taxon>
        <taxon>Ostracoda</taxon>
        <taxon>Podocopa</taxon>
        <taxon>Podocopida</taxon>
        <taxon>Darwinulocopina</taxon>
        <taxon>Darwinuloidea</taxon>
        <taxon>Darwinulidae</taxon>
        <taxon>Darwinula</taxon>
    </lineage>
</organism>
<evidence type="ECO:0000313" key="1">
    <source>
        <dbReference type="EMBL" id="CAD7251571.1"/>
    </source>
</evidence>
<dbReference type="EMBL" id="LR903160">
    <property type="protein sequence ID" value="CAD7251571.1"/>
    <property type="molecule type" value="Genomic_DNA"/>
</dbReference>
<dbReference type="AlphaFoldDB" id="A0A7R9ACI7"/>
<protein>
    <submittedName>
        <fullName evidence="1">Uncharacterized protein</fullName>
    </submittedName>
</protein>
<dbReference type="EMBL" id="CAJPEV010003643">
    <property type="protein sequence ID" value="CAG0900234.1"/>
    <property type="molecule type" value="Genomic_DNA"/>
</dbReference>
<evidence type="ECO:0000313" key="2">
    <source>
        <dbReference type="Proteomes" id="UP000677054"/>
    </source>
</evidence>
<dbReference type="Proteomes" id="UP000677054">
    <property type="component" value="Unassembled WGS sequence"/>
</dbReference>
<reference evidence="1" key="1">
    <citation type="submission" date="2020-11" db="EMBL/GenBank/DDBJ databases">
        <authorList>
            <person name="Tran Van P."/>
        </authorList>
    </citation>
    <scope>NUCLEOTIDE SEQUENCE</scope>
</reference>
<sequence length="276" mass="31633">MKNREEEDPDTLLIEGCDLLYVTSDFFSPPWTIKHFNLSNIAALHLDQGIYDLSNTTITIHNVSLSNRMEMEDYRNASHFKADRIHMTNVELRNPSNIHLEARESDTSGFRLSGSTTFNYLKIKTHRLLMQNFSFHDMGSVTLEGETVSLIDAELQYEHGFFLVRGDSVTISRLTKNSDRSIFRLKGKNATMTESRLPDSRVLHFSVINGFDFRNNILGFCPRDVSWRKQVLSCHENTWAPNCTCPKDAISQAITGQPLRIVLLLAFVMLIITREE</sequence>
<gene>
    <name evidence="1" type="ORF">DSTB1V02_LOCUS11334</name>
</gene>
<proteinExistence type="predicted"/>
<keyword evidence="2" id="KW-1185">Reference proteome</keyword>
<name>A0A7R9ACI7_9CRUS</name>
<accession>A0A7R9ACI7</accession>